<dbReference type="GO" id="GO:0003700">
    <property type="term" value="F:DNA-binding transcription factor activity"/>
    <property type="evidence" value="ECO:0007669"/>
    <property type="project" value="InterPro"/>
</dbReference>
<accession>A0A285VBK4</accession>
<dbReference type="SUPFAM" id="SSF51215">
    <property type="entry name" value="Regulatory protein AraC"/>
    <property type="match status" value="1"/>
</dbReference>
<dbReference type="Pfam" id="PF12833">
    <property type="entry name" value="HTH_18"/>
    <property type="match status" value="1"/>
</dbReference>
<dbReference type="InterPro" id="IPR018060">
    <property type="entry name" value="HTH_AraC"/>
</dbReference>
<evidence type="ECO:0000259" key="5">
    <source>
        <dbReference type="PROSITE" id="PS01124"/>
    </source>
</evidence>
<dbReference type="PANTHER" id="PTHR46796">
    <property type="entry name" value="HTH-TYPE TRANSCRIPTIONAL ACTIVATOR RHAS-RELATED"/>
    <property type="match status" value="1"/>
</dbReference>
<sequence length="266" mass="30172">MTQFWRDPTLPFVESRRASDSRACYRPHSHPTLSIGVVDRGQSQFQCQRRRERLTPGCLVSVPAGVVHDCNPLPDQPWSYQMLYLEPTWVSEVLDEASAETDAAPAMPSTVFIARDVAPYQAFCRLNALLFSSAPRADKEAGLIEFLGGRLWCHGDALAVHWPNSSALNDLQRHLLECLERPPSLEVLARDHGLSRYQVIRLFRRETGLTPHAWLLDQRIQQARRRLCQGVELSELAQELGFADQGHFQRAFKARVAVTPGRYRST</sequence>
<dbReference type="Gene3D" id="2.60.120.10">
    <property type="entry name" value="Jelly Rolls"/>
    <property type="match status" value="1"/>
</dbReference>
<dbReference type="InterPro" id="IPR014710">
    <property type="entry name" value="RmlC-like_jellyroll"/>
</dbReference>
<feature type="domain" description="HTH araC/xylS-type" evidence="5">
    <location>
        <begin position="169"/>
        <end position="266"/>
    </location>
</feature>
<dbReference type="GO" id="GO:0043565">
    <property type="term" value="F:sequence-specific DNA binding"/>
    <property type="evidence" value="ECO:0007669"/>
    <property type="project" value="InterPro"/>
</dbReference>
<keyword evidence="2" id="KW-0238">DNA-binding</keyword>
<evidence type="ECO:0000256" key="1">
    <source>
        <dbReference type="ARBA" id="ARBA00023015"/>
    </source>
</evidence>
<protein>
    <submittedName>
        <fullName evidence="6">Transcriptional regulator, AraC family</fullName>
    </submittedName>
</protein>
<dbReference type="PANTHER" id="PTHR46796:SF2">
    <property type="entry name" value="TRANSCRIPTIONAL REGULATORY PROTEIN"/>
    <property type="match status" value="1"/>
</dbReference>
<keyword evidence="4" id="KW-0804">Transcription</keyword>
<dbReference type="InterPro" id="IPR037923">
    <property type="entry name" value="HTH-like"/>
</dbReference>
<proteinExistence type="predicted"/>
<dbReference type="Gene3D" id="1.10.10.60">
    <property type="entry name" value="Homeodomain-like"/>
    <property type="match status" value="1"/>
</dbReference>
<dbReference type="PROSITE" id="PS01124">
    <property type="entry name" value="HTH_ARAC_FAMILY_2"/>
    <property type="match status" value="1"/>
</dbReference>
<keyword evidence="1" id="KW-0805">Transcription regulation</keyword>
<dbReference type="Pfam" id="PF02311">
    <property type="entry name" value="AraC_binding"/>
    <property type="match status" value="1"/>
</dbReference>
<name>A0A285VBK4_9GAMM</name>
<dbReference type="InterPro" id="IPR050204">
    <property type="entry name" value="AraC_XylS_family_regulators"/>
</dbReference>
<dbReference type="OrthoDB" id="9809338at2"/>
<dbReference type="PRINTS" id="PR00032">
    <property type="entry name" value="HTHARAC"/>
</dbReference>
<dbReference type="SUPFAM" id="SSF46689">
    <property type="entry name" value="Homeodomain-like"/>
    <property type="match status" value="2"/>
</dbReference>
<dbReference type="InterPro" id="IPR020449">
    <property type="entry name" value="Tscrpt_reg_AraC-type_HTH"/>
</dbReference>
<evidence type="ECO:0000313" key="6">
    <source>
        <dbReference type="EMBL" id="SOC51512.1"/>
    </source>
</evidence>
<dbReference type="PROSITE" id="PS00041">
    <property type="entry name" value="HTH_ARAC_FAMILY_1"/>
    <property type="match status" value="1"/>
</dbReference>
<dbReference type="RefSeq" id="WP_097021569.1">
    <property type="nucleotide sequence ID" value="NZ_OBQJ01000001.1"/>
</dbReference>
<keyword evidence="3" id="KW-0010">Activator</keyword>
<dbReference type="Proteomes" id="UP000219023">
    <property type="component" value="Unassembled WGS sequence"/>
</dbReference>
<evidence type="ECO:0000256" key="4">
    <source>
        <dbReference type="ARBA" id="ARBA00023163"/>
    </source>
</evidence>
<evidence type="ECO:0000256" key="3">
    <source>
        <dbReference type="ARBA" id="ARBA00023159"/>
    </source>
</evidence>
<reference evidence="6 7" key="1">
    <citation type="submission" date="2017-08" db="EMBL/GenBank/DDBJ databases">
        <authorList>
            <person name="de Groot N.N."/>
        </authorList>
    </citation>
    <scope>NUCLEOTIDE SEQUENCE [LARGE SCALE GENOMIC DNA]</scope>
    <source>
        <strain evidence="6 7">USBA 855</strain>
    </source>
</reference>
<dbReference type="EMBL" id="OBQJ01000001">
    <property type="protein sequence ID" value="SOC51512.1"/>
    <property type="molecule type" value="Genomic_DNA"/>
</dbReference>
<dbReference type="InterPro" id="IPR003313">
    <property type="entry name" value="AraC-bd"/>
</dbReference>
<evidence type="ECO:0000256" key="2">
    <source>
        <dbReference type="ARBA" id="ARBA00023125"/>
    </source>
</evidence>
<gene>
    <name evidence="6" type="ORF">SAMN05421509_101324</name>
</gene>
<dbReference type="AlphaFoldDB" id="A0A285VBK4"/>
<dbReference type="SMART" id="SM00342">
    <property type="entry name" value="HTH_ARAC"/>
    <property type="match status" value="1"/>
</dbReference>
<dbReference type="InterPro" id="IPR009057">
    <property type="entry name" value="Homeodomain-like_sf"/>
</dbReference>
<organism evidence="6 7">
    <name type="scientific">Chromohalobacter canadensis</name>
    <dbReference type="NCBI Taxonomy" id="141389"/>
    <lineage>
        <taxon>Bacteria</taxon>
        <taxon>Pseudomonadati</taxon>
        <taxon>Pseudomonadota</taxon>
        <taxon>Gammaproteobacteria</taxon>
        <taxon>Oceanospirillales</taxon>
        <taxon>Halomonadaceae</taxon>
        <taxon>Chromohalobacter</taxon>
    </lineage>
</organism>
<dbReference type="InterPro" id="IPR018062">
    <property type="entry name" value="HTH_AraC-typ_CS"/>
</dbReference>
<evidence type="ECO:0000313" key="7">
    <source>
        <dbReference type="Proteomes" id="UP000219023"/>
    </source>
</evidence>